<sequence length="68" mass="7775">MVFFLKLLPLDHIAINGQLRIMTDTKVGEKIIKITTKASLCHTKGPTHFIGLIQSSYQLFLLLKYLLF</sequence>
<proteinExistence type="predicted"/>
<dbReference type="AlphaFoldDB" id="A0A2P2NY39"/>
<reference evidence="1" key="1">
    <citation type="submission" date="2018-02" db="EMBL/GenBank/DDBJ databases">
        <title>Rhizophora mucronata_Transcriptome.</title>
        <authorList>
            <person name="Meera S.P."/>
            <person name="Sreeshan A."/>
            <person name="Augustine A."/>
        </authorList>
    </citation>
    <scope>NUCLEOTIDE SEQUENCE</scope>
    <source>
        <tissue evidence="1">Leaf</tissue>
    </source>
</reference>
<dbReference type="EMBL" id="GGEC01066952">
    <property type="protein sequence ID" value="MBX47436.1"/>
    <property type="molecule type" value="Transcribed_RNA"/>
</dbReference>
<accession>A0A2P2NY39</accession>
<protein>
    <submittedName>
        <fullName evidence="1">Uncharacterized protein</fullName>
    </submittedName>
</protein>
<evidence type="ECO:0000313" key="1">
    <source>
        <dbReference type="EMBL" id="MBX47436.1"/>
    </source>
</evidence>
<name>A0A2P2NY39_RHIMU</name>
<organism evidence="1">
    <name type="scientific">Rhizophora mucronata</name>
    <name type="common">Asiatic mangrove</name>
    <dbReference type="NCBI Taxonomy" id="61149"/>
    <lineage>
        <taxon>Eukaryota</taxon>
        <taxon>Viridiplantae</taxon>
        <taxon>Streptophyta</taxon>
        <taxon>Embryophyta</taxon>
        <taxon>Tracheophyta</taxon>
        <taxon>Spermatophyta</taxon>
        <taxon>Magnoliopsida</taxon>
        <taxon>eudicotyledons</taxon>
        <taxon>Gunneridae</taxon>
        <taxon>Pentapetalae</taxon>
        <taxon>rosids</taxon>
        <taxon>fabids</taxon>
        <taxon>Malpighiales</taxon>
        <taxon>Rhizophoraceae</taxon>
        <taxon>Rhizophora</taxon>
    </lineage>
</organism>